<reference evidence="1" key="1">
    <citation type="submission" date="2023-11" db="EMBL/GenBank/DDBJ databases">
        <authorList>
            <person name="Poullet M."/>
        </authorList>
    </citation>
    <scope>NUCLEOTIDE SEQUENCE</scope>
    <source>
        <strain evidence="1">E1834</strain>
    </source>
</reference>
<evidence type="ECO:0000313" key="2">
    <source>
        <dbReference type="Proteomes" id="UP001497535"/>
    </source>
</evidence>
<comment type="caution">
    <text evidence="1">The sequence shown here is derived from an EMBL/GenBank/DDBJ whole genome shotgun (WGS) entry which is preliminary data.</text>
</comment>
<sequence length="63" mass="7236">MKDCLGEFYKAKVKLLNLINFLNYFSTLVTCFDFILVSGNCALVVKYFCVFLIFNSDFCVSVL</sequence>
<organism evidence="1 2">
    <name type="scientific">Meloidogyne enterolobii</name>
    <name type="common">Root-knot nematode worm</name>
    <name type="synonym">Meloidogyne mayaguensis</name>
    <dbReference type="NCBI Taxonomy" id="390850"/>
    <lineage>
        <taxon>Eukaryota</taxon>
        <taxon>Metazoa</taxon>
        <taxon>Ecdysozoa</taxon>
        <taxon>Nematoda</taxon>
        <taxon>Chromadorea</taxon>
        <taxon>Rhabditida</taxon>
        <taxon>Tylenchina</taxon>
        <taxon>Tylenchomorpha</taxon>
        <taxon>Tylenchoidea</taxon>
        <taxon>Meloidogynidae</taxon>
        <taxon>Meloidogyninae</taxon>
        <taxon>Meloidogyne</taxon>
    </lineage>
</organism>
<gene>
    <name evidence="1" type="ORF">MENTE1834_LOCUS37690</name>
</gene>
<name>A0ACB1AEH4_MELEN</name>
<dbReference type="Proteomes" id="UP001497535">
    <property type="component" value="Unassembled WGS sequence"/>
</dbReference>
<proteinExistence type="predicted"/>
<protein>
    <submittedName>
        <fullName evidence="1">Uncharacterized protein</fullName>
    </submittedName>
</protein>
<evidence type="ECO:0000313" key="1">
    <source>
        <dbReference type="EMBL" id="CAK5089931.1"/>
    </source>
</evidence>
<dbReference type="EMBL" id="CAVMJV010000080">
    <property type="protein sequence ID" value="CAK5089931.1"/>
    <property type="molecule type" value="Genomic_DNA"/>
</dbReference>
<keyword evidence="2" id="KW-1185">Reference proteome</keyword>
<accession>A0ACB1AEH4</accession>